<keyword evidence="1" id="KW-0472">Membrane</keyword>
<keyword evidence="1" id="KW-1133">Transmembrane helix</keyword>
<feature type="domain" description="FecR protein" evidence="2">
    <location>
        <begin position="128"/>
        <end position="223"/>
    </location>
</feature>
<evidence type="ECO:0000259" key="3">
    <source>
        <dbReference type="Pfam" id="PF16344"/>
    </source>
</evidence>
<evidence type="ECO:0000256" key="1">
    <source>
        <dbReference type="SAM" id="Phobius"/>
    </source>
</evidence>
<dbReference type="Pfam" id="PF16344">
    <property type="entry name" value="FecR_C"/>
    <property type="match status" value="1"/>
</dbReference>
<evidence type="ECO:0000313" key="5">
    <source>
        <dbReference type="Proteomes" id="UP000190166"/>
    </source>
</evidence>
<protein>
    <submittedName>
        <fullName evidence="4">FecR family protein</fullName>
    </submittedName>
</protein>
<organism evidence="4 5">
    <name type="scientific">Chitinophaga ginsengisegetis</name>
    <dbReference type="NCBI Taxonomy" id="393003"/>
    <lineage>
        <taxon>Bacteria</taxon>
        <taxon>Pseudomonadati</taxon>
        <taxon>Bacteroidota</taxon>
        <taxon>Chitinophagia</taxon>
        <taxon>Chitinophagales</taxon>
        <taxon>Chitinophagaceae</taxon>
        <taxon>Chitinophaga</taxon>
    </lineage>
</organism>
<proteinExistence type="predicted"/>
<dbReference type="PANTHER" id="PTHR30273">
    <property type="entry name" value="PERIPLASMIC SIGNAL SENSOR AND SIGMA FACTOR ACTIVATOR FECR-RELATED"/>
    <property type="match status" value="1"/>
</dbReference>
<accession>A0A1T5NHP1</accession>
<dbReference type="Gene3D" id="2.60.120.1440">
    <property type="match status" value="1"/>
</dbReference>
<reference evidence="4 5" key="1">
    <citation type="submission" date="2017-02" db="EMBL/GenBank/DDBJ databases">
        <authorList>
            <person name="Peterson S.W."/>
        </authorList>
    </citation>
    <scope>NUCLEOTIDE SEQUENCE [LARGE SCALE GENOMIC DNA]</scope>
    <source>
        <strain evidence="4 5">DSM 18108</strain>
    </source>
</reference>
<dbReference type="Pfam" id="PF04773">
    <property type="entry name" value="FecR"/>
    <property type="match status" value="1"/>
</dbReference>
<evidence type="ECO:0000313" key="4">
    <source>
        <dbReference type="EMBL" id="SKC99906.1"/>
    </source>
</evidence>
<name>A0A1T5NHP1_9BACT</name>
<dbReference type="RefSeq" id="WP_159454236.1">
    <property type="nucleotide sequence ID" value="NZ_FUZZ01000001.1"/>
</dbReference>
<dbReference type="Gene3D" id="3.55.50.30">
    <property type="match status" value="1"/>
</dbReference>
<feature type="domain" description="Protein FecR C-terminal" evidence="3">
    <location>
        <begin position="270"/>
        <end position="337"/>
    </location>
</feature>
<dbReference type="InterPro" id="IPR006860">
    <property type="entry name" value="FecR"/>
</dbReference>
<keyword evidence="5" id="KW-1185">Reference proteome</keyword>
<dbReference type="AlphaFoldDB" id="A0A1T5NHP1"/>
<dbReference type="EMBL" id="FUZZ01000001">
    <property type="protein sequence ID" value="SKC99906.1"/>
    <property type="molecule type" value="Genomic_DNA"/>
</dbReference>
<dbReference type="STRING" id="393003.SAMN05660461_1641"/>
<keyword evidence="1" id="KW-0812">Transmembrane</keyword>
<dbReference type="PANTHER" id="PTHR30273:SF2">
    <property type="entry name" value="PROTEIN FECR"/>
    <property type="match status" value="1"/>
</dbReference>
<dbReference type="InterPro" id="IPR012373">
    <property type="entry name" value="Ferrdict_sens_TM"/>
</dbReference>
<feature type="transmembrane region" description="Helical" evidence="1">
    <location>
        <begin position="89"/>
        <end position="107"/>
    </location>
</feature>
<dbReference type="InterPro" id="IPR032508">
    <property type="entry name" value="FecR_C"/>
</dbReference>
<evidence type="ECO:0000259" key="2">
    <source>
        <dbReference type="Pfam" id="PF04773"/>
    </source>
</evidence>
<sequence length="338" mass="38165">MNQAAIRQQMLLYYAGELLPAQQQALLESLQLVSTEELEVLYPYSEWVEIKGAVFPTEKIEVALQKHRQLRPVTANQPVRIRQLPAFRWQFRVACAAAILVVSTLLFTRTMDKSKDTAPAALTVSYKTVQVNNGKKIRINLPDGSVITAGGGTTLRIPEVFTDLQREVFLDEGEVFFDVHRDTAKPFIVHTGNLDVKVLGTSFSVRDYKEEATGTVSVRTGKVAVSNPTQKESTVYLLPGHRTKLDKAARRFHQSQMDTTSAFGWLEGVYVFRGATLQEITEQLKHGYPVNFEVRNSVLLTKRFSATFRKNSIVEIMEQLQLMGKLRYTINNNTVIIQ</sequence>
<dbReference type="PIRSF" id="PIRSF018266">
    <property type="entry name" value="FecR"/>
    <property type="match status" value="1"/>
</dbReference>
<dbReference type="GO" id="GO:0016989">
    <property type="term" value="F:sigma factor antagonist activity"/>
    <property type="evidence" value="ECO:0007669"/>
    <property type="project" value="TreeGrafter"/>
</dbReference>
<dbReference type="Proteomes" id="UP000190166">
    <property type="component" value="Unassembled WGS sequence"/>
</dbReference>
<gene>
    <name evidence="4" type="ORF">SAMN05660461_1641</name>
</gene>